<evidence type="ECO:0000313" key="3">
    <source>
        <dbReference type="Proteomes" id="UP000703269"/>
    </source>
</evidence>
<feature type="region of interest" description="Disordered" evidence="1">
    <location>
        <begin position="1"/>
        <end position="22"/>
    </location>
</feature>
<accession>A0A9P3GPV2</accession>
<protein>
    <submittedName>
        <fullName evidence="2">Uncharacterized protein</fullName>
    </submittedName>
</protein>
<proteinExistence type="predicted"/>
<dbReference type="AlphaFoldDB" id="A0A9P3GPV2"/>
<feature type="compositionally biased region" description="Polar residues" evidence="1">
    <location>
        <begin position="74"/>
        <end position="92"/>
    </location>
</feature>
<dbReference type="EMBL" id="BPQB01000112">
    <property type="protein sequence ID" value="GJE99542.1"/>
    <property type="molecule type" value="Genomic_DNA"/>
</dbReference>
<feature type="region of interest" description="Disordered" evidence="1">
    <location>
        <begin position="72"/>
        <end position="92"/>
    </location>
</feature>
<sequence length="169" mass="18840">MRRRAETPASAHRHFPEVSKRNSKAVAEAFKLDFRSTHDDCPCAPHGHEKGHHKHEPRSSRILLGIHLQPGHELTSSRASSTKGVTTRSASRPNACGRLAGWSERFSQRRPFAARAIPDRRTVPLLVLLDPPVQTCPSNNPGYVLISCAIRRNRDLEAYSGRHIPNVPP</sequence>
<evidence type="ECO:0000256" key="1">
    <source>
        <dbReference type="SAM" id="MobiDB-lite"/>
    </source>
</evidence>
<reference evidence="2 3" key="1">
    <citation type="submission" date="2021-08" db="EMBL/GenBank/DDBJ databases">
        <title>Draft Genome Sequence of Phanerochaete sordida strain YK-624.</title>
        <authorList>
            <person name="Mori T."/>
            <person name="Dohra H."/>
            <person name="Suzuki T."/>
            <person name="Kawagishi H."/>
            <person name="Hirai H."/>
        </authorList>
    </citation>
    <scope>NUCLEOTIDE SEQUENCE [LARGE SCALE GENOMIC DNA]</scope>
    <source>
        <strain evidence="2 3">YK-624</strain>
    </source>
</reference>
<organism evidence="2 3">
    <name type="scientific">Phanerochaete sordida</name>
    <dbReference type="NCBI Taxonomy" id="48140"/>
    <lineage>
        <taxon>Eukaryota</taxon>
        <taxon>Fungi</taxon>
        <taxon>Dikarya</taxon>
        <taxon>Basidiomycota</taxon>
        <taxon>Agaricomycotina</taxon>
        <taxon>Agaricomycetes</taxon>
        <taxon>Polyporales</taxon>
        <taxon>Phanerochaetaceae</taxon>
        <taxon>Phanerochaete</taxon>
    </lineage>
</organism>
<name>A0A9P3GPV2_9APHY</name>
<dbReference type="Proteomes" id="UP000703269">
    <property type="component" value="Unassembled WGS sequence"/>
</dbReference>
<comment type="caution">
    <text evidence="2">The sequence shown here is derived from an EMBL/GenBank/DDBJ whole genome shotgun (WGS) entry which is preliminary data.</text>
</comment>
<evidence type="ECO:0000313" key="2">
    <source>
        <dbReference type="EMBL" id="GJE99542.1"/>
    </source>
</evidence>
<keyword evidence="3" id="KW-1185">Reference proteome</keyword>
<gene>
    <name evidence="2" type="ORF">PsYK624_158090</name>
</gene>